<gene>
    <name evidence="2" type="ORF">MANES_14G110700</name>
</gene>
<organism evidence="2">
    <name type="scientific">Manihot esculenta</name>
    <name type="common">Cassava</name>
    <name type="synonym">Jatropha manihot</name>
    <dbReference type="NCBI Taxonomy" id="3983"/>
    <lineage>
        <taxon>Eukaryota</taxon>
        <taxon>Viridiplantae</taxon>
        <taxon>Streptophyta</taxon>
        <taxon>Embryophyta</taxon>
        <taxon>Tracheophyta</taxon>
        <taxon>Spermatophyta</taxon>
        <taxon>Magnoliopsida</taxon>
        <taxon>eudicotyledons</taxon>
        <taxon>Gunneridae</taxon>
        <taxon>Pentapetalae</taxon>
        <taxon>rosids</taxon>
        <taxon>fabids</taxon>
        <taxon>Malpighiales</taxon>
        <taxon>Euphorbiaceae</taxon>
        <taxon>Crotonoideae</taxon>
        <taxon>Manihoteae</taxon>
        <taxon>Manihot</taxon>
    </lineage>
</organism>
<evidence type="ECO:0000256" key="1">
    <source>
        <dbReference type="SAM" id="MobiDB-lite"/>
    </source>
</evidence>
<feature type="region of interest" description="Disordered" evidence="1">
    <location>
        <begin position="1"/>
        <end position="38"/>
    </location>
</feature>
<dbReference type="AlphaFoldDB" id="A0A2C9UKS9"/>
<reference evidence="2" key="1">
    <citation type="submission" date="2016-02" db="EMBL/GenBank/DDBJ databases">
        <title>WGS assembly of Manihot esculenta.</title>
        <authorList>
            <person name="Bredeson J.V."/>
            <person name="Prochnik S.E."/>
            <person name="Lyons J.B."/>
            <person name="Schmutz J."/>
            <person name="Grimwood J."/>
            <person name="Vrebalov J."/>
            <person name="Bart R.S."/>
            <person name="Amuge T."/>
            <person name="Ferguson M.E."/>
            <person name="Green R."/>
            <person name="Putnam N."/>
            <person name="Stites J."/>
            <person name="Rounsley S."/>
            <person name="Rokhsar D.S."/>
        </authorList>
    </citation>
    <scope>NUCLEOTIDE SEQUENCE [LARGE SCALE GENOMIC DNA]</scope>
    <source>
        <tissue evidence="2">Leaf</tissue>
    </source>
</reference>
<evidence type="ECO:0000313" key="2">
    <source>
        <dbReference type="EMBL" id="OAY31420.1"/>
    </source>
</evidence>
<accession>A0A2C9UKS9</accession>
<protein>
    <submittedName>
        <fullName evidence="2">Uncharacterized protein</fullName>
    </submittedName>
</protein>
<sequence length="38" mass="4272">MFSGSSSQHPSPRFQSSQGRNPNDNQQPTTQLSRLVRL</sequence>
<proteinExistence type="predicted"/>
<name>A0A2C9UKS9_MANES</name>
<dbReference type="EMBL" id="CM004400">
    <property type="protein sequence ID" value="OAY31420.1"/>
    <property type="molecule type" value="Genomic_DNA"/>
</dbReference>